<protein>
    <submittedName>
        <fullName evidence="2">Uncharacterized protein</fullName>
    </submittedName>
</protein>
<dbReference type="EMBL" id="JAUKUD010000002">
    <property type="protein sequence ID" value="KAK0751621.1"/>
    <property type="molecule type" value="Genomic_DNA"/>
</dbReference>
<sequence length="85" mass="8703">MERPCTANTRRSTACTPPPSGNRSPARTPPYATSSRTACTSGRGTARTSRSAPGPCAGTCRTAARGSNGARVATGRARRAARGRP</sequence>
<comment type="caution">
    <text evidence="2">The sequence shown here is derived from an EMBL/GenBank/DDBJ whole genome shotgun (WGS) entry which is preliminary data.</text>
</comment>
<keyword evidence="3" id="KW-1185">Reference proteome</keyword>
<feature type="region of interest" description="Disordered" evidence="1">
    <location>
        <begin position="1"/>
        <end position="85"/>
    </location>
</feature>
<evidence type="ECO:0000313" key="3">
    <source>
        <dbReference type="Proteomes" id="UP001172155"/>
    </source>
</evidence>
<evidence type="ECO:0000256" key="1">
    <source>
        <dbReference type="SAM" id="MobiDB-lite"/>
    </source>
</evidence>
<feature type="compositionally biased region" description="Polar residues" evidence="1">
    <location>
        <begin position="1"/>
        <end position="51"/>
    </location>
</feature>
<accession>A0AA40KAE9</accession>
<reference evidence="2" key="1">
    <citation type="submission" date="2023-06" db="EMBL/GenBank/DDBJ databases">
        <title>Genome-scale phylogeny and comparative genomics of the fungal order Sordariales.</title>
        <authorList>
            <consortium name="Lawrence Berkeley National Laboratory"/>
            <person name="Hensen N."/>
            <person name="Bonometti L."/>
            <person name="Westerberg I."/>
            <person name="Brannstrom I.O."/>
            <person name="Guillou S."/>
            <person name="Cros-Aarteil S."/>
            <person name="Calhoun S."/>
            <person name="Haridas S."/>
            <person name="Kuo A."/>
            <person name="Mondo S."/>
            <person name="Pangilinan J."/>
            <person name="Riley R."/>
            <person name="LaButti K."/>
            <person name="Andreopoulos B."/>
            <person name="Lipzen A."/>
            <person name="Chen C."/>
            <person name="Yanf M."/>
            <person name="Daum C."/>
            <person name="Ng V."/>
            <person name="Clum A."/>
            <person name="Steindorff A."/>
            <person name="Ohm R."/>
            <person name="Martin F."/>
            <person name="Silar P."/>
            <person name="Natvig D."/>
            <person name="Lalanne C."/>
            <person name="Gautier V."/>
            <person name="Ament-velasquez S.L."/>
            <person name="Kruys A."/>
            <person name="Hutchinson M.I."/>
            <person name="Powell A.J."/>
            <person name="Barry K."/>
            <person name="Miller A.N."/>
            <person name="Grigoriev I.V."/>
            <person name="Debuchy R."/>
            <person name="Gladieux P."/>
            <person name="Thoren M.H."/>
            <person name="Johannesson H."/>
        </authorList>
    </citation>
    <scope>NUCLEOTIDE SEQUENCE</scope>
    <source>
        <strain evidence="2">SMH3187-1</strain>
    </source>
</reference>
<proteinExistence type="predicted"/>
<evidence type="ECO:0000313" key="2">
    <source>
        <dbReference type="EMBL" id="KAK0751621.1"/>
    </source>
</evidence>
<dbReference type="AlphaFoldDB" id="A0AA40KAE9"/>
<gene>
    <name evidence="2" type="ORF">B0T18DRAFT_402968</name>
</gene>
<name>A0AA40KAE9_9PEZI</name>
<dbReference type="Proteomes" id="UP001172155">
    <property type="component" value="Unassembled WGS sequence"/>
</dbReference>
<feature type="compositionally biased region" description="Basic residues" evidence="1">
    <location>
        <begin position="76"/>
        <end position="85"/>
    </location>
</feature>
<organism evidence="2 3">
    <name type="scientific">Schizothecium vesticola</name>
    <dbReference type="NCBI Taxonomy" id="314040"/>
    <lineage>
        <taxon>Eukaryota</taxon>
        <taxon>Fungi</taxon>
        <taxon>Dikarya</taxon>
        <taxon>Ascomycota</taxon>
        <taxon>Pezizomycotina</taxon>
        <taxon>Sordariomycetes</taxon>
        <taxon>Sordariomycetidae</taxon>
        <taxon>Sordariales</taxon>
        <taxon>Schizotheciaceae</taxon>
        <taxon>Schizothecium</taxon>
    </lineage>
</organism>